<dbReference type="PANTHER" id="PTHR30629">
    <property type="entry name" value="PROPHAGE INTEGRASE"/>
    <property type="match status" value="1"/>
</dbReference>
<evidence type="ECO:0000259" key="4">
    <source>
        <dbReference type="PROSITE" id="PS51898"/>
    </source>
</evidence>
<dbReference type="InterPro" id="IPR002104">
    <property type="entry name" value="Integrase_catalytic"/>
</dbReference>
<dbReference type="InterPro" id="IPR025166">
    <property type="entry name" value="Integrase_DNA_bind_dom"/>
</dbReference>
<organism evidence="5 6">
    <name type="scientific">Burkholderia reimsis</name>
    <dbReference type="NCBI Taxonomy" id="2234132"/>
    <lineage>
        <taxon>Bacteria</taxon>
        <taxon>Pseudomonadati</taxon>
        <taxon>Pseudomonadota</taxon>
        <taxon>Betaproteobacteria</taxon>
        <taxon>Burkholderiales</taxon>
        <taxon>Burkholderiaceae</taxon>
        <taxon>Burkholderia</taxon>
    </lineage>
</organism>
<keyword evidence="6" id="KW-1185">Reference proteome</keyword>
<dbReference type="GO" id="GO:0006310">
    <property type="term" value="P:DNA recombination"/>
    <property type="evidence" value="ECO:0007669"/>
    <property type="project" value="UniProtKB-KW"/>
</dbReference>
<accession>A0A365QNX3</accession>
<evidence type="ECO:0000256" key="1">
    <source>
        <dbReference type="ARBA" id="ARBA00008857"/>
    </source>
</evidence>
<comment type="similarity">
    <text evidence="1">Belongs to the 'phage' integrase family.</text>
</comment>
<evidence type="ECO:0000256" key="3">
    <source>
        <dbReference type="ARBA" id="ARBA00023172"/>
    </source>
</evidence>
<sequence length="456" mass="51350">MSKVNFTTERVSSLQCEAGKQQTIHWDAKSPGLGLRVTKSGARSYVFESRLFGKTIRVTIGDPRSWDLGKARAEAARLALLIDAGKDPREVSAEQRAAHEARQMEARRKDVLFADAWEAYLDDLRTQISPKTKRPRSTQYIEDHRKLSAAGGDAKKRGKGPTTRGPLYSLMRVKLTELNGAGMAEWLKIETAERPTSAAYAYRVIKALVRWCDSQERFAGLIPGDCYSSTKVKALLPSTNTKEGDSLQREQLRAWFTAVRALPNFVVSVYLQGLLLNGPRREELAELRWDDVDFEWNSIRLNDKIEVKTGRVIPLTPYYASLLRELKRLNDTPPSKSVLAALQAEGKTWSPSAWVFASSASKSGHIEEPRYAHNQAIQAAGLSHVTLHGLRRSFGTLSEWCEVPVGVVAQIQGHKPSALAEKHYRRRPLDMLRMWHCKIESWILEQAQIQFETLEG</sequence>
<protein>
    <submittedName>
        <fullName evidence="5">Preprotein translocase</fullName>
    </submittedName>
</protein>
<dbReference type="Pfam" id="PF00589">
    <property type="entry name" value="Phage_integrase"/>
    <property type="match status" value="1"/>
</dbReference>
<dbReference type="Proteomes" id="UP000252458">
    <property type="component" value="Unassembled WGS sequence"/>
</dbReference>
<evidence type="ECO:0000256" key="2">
    <source>
        <dbReference type="ARBA" id="ARBA00022908"/>
    </source>
</evidence>
<dbReference type="GO" id="GO:0015074">
    <property type="term" value="P:DNA integration"/>
    <property type="evidence" value="ECO:0007669"/>
    <property type="project" value="UniProtKB-KW"/>
</dbReference>
<dbReference type="InterPro" id="IPR050808">
    <property type="entry name" value="Phage_Integrase"/>
</dbReference>
<dbReference type="InterPro" id="IPR011010">
    <property type="entry name" value="DNA_brk_join_enz"/>
</dbReference>
<dbReference type="SUPFAM" id="SSF56349">
    <property type="entry name" value="DNA breaking-rejoining enzymes"/>
    <property type="match status" value="1"/>
</dbReference>
<name>A0A365QNX3_9BURK</name>
<dbReference type="PROSITE" id="PS51898">
    <property type="entry name" value="TYR_RECOMBINASE"/>
    <property type="match status" value="1"/>
</dbReference>
<keyword evidence="3" id="KW-0233">DNA recombination</keyword>
<dbReference type="PANTHER" id="PTHR30629:SF6">
    <property type="entry name" value="PROPHAGE INTEGRASE INTA-RELATED"/>
    <property type="match status" value="1"/>
</dbReference>
<keyword evidence="2" id="KW-0229">DNA integration</keyword>
<comment type="caution">
    <text evidence="5">The sequence shown here is derived from an EMBL/GenBank/DDBJ whole genome shotgun (WGS) entry which is preliminary data.</text>
</comment>
<evidence type="ECO:0000313" key="6">
    <source>
        <dbReference type="Proteomes" id="UP000252458"/>
    </source>
</evidence>
<dbReference type="AlphaFoldDB" id="A0A365QNX3"/>
<dbReference type="Gene3D" id="3.30.160.390">
    <property type="entry name" value="Integrase, DNA-binding domain"/>
    <property type="match status" value="1"/>
</dbReference>
<dbReference type="RefSeq" id="WP_113046995.1">
    <property type="nucleotide sequence ID" value="NZ_QMFZ01000027.1"/>
</dbReference>
<dbReference type="Gene3D" id="1.10.443.10">
    <property type="entry name" value="Intergrase catalytic core"/>
    <property type="match status" value="1"/>
</dbReference>
<evidence type="ECO:0000313" key="5">
    <source>
        <dbReference type="EMBL" id="RBB35812.1"/>
    </source>
</evidence>
<feature type="domain" description="Tyr recombinase" evidence="4">
    <location>
        <begin position="242"/>
        <end position="437"/>
    </location>
</feature>
<dbReference type="GO" id="GO:0003677">
    <property type="term" value="F:DNA binding"/>
    <property type="evidence" value="ECO:0007669"/>
    <property type="project" value="InterPro"/>
</dbReference>
<dbReference type="EMBL" id="QMFZ01000027">
    <property type="protein sequence ID" value="RBB35812.1"/>
    <property type="molecule type" value="Genomic_DNA"/>
</dbReference>
<dbReference type="InterPro" id="IPR013762">
    <property type="entry name" value="Integrase-like_cat_sf"/>
</dbReference>
<gene>
    <name evidence="5" type="ORF">DPV79_27715</name>
</gene>
<dbReference type="InterPro" id="IPR038488">
    <property type="entry name" value="Integrase_DNA-bd_sf"/>
</dbReference>
<reference evidence="5 6" key="1">
    <citation type="submission" date="2018-06" db="EMBL/GenBank/DDBJ databases">
        <title>Draft genome sequence of Burkholderia reimsis strain BE51 isolated from a French agricultural soil.</title>
        <authorList>
            <person name="Esmaeel Q."/>
        </authorList>
    </citation>
    <scope>NUCLEOTIDE SEQUENCE [LARGE SCALE GENOMIC DNA]</scope>
    <source>
        <strain evidence="5 6">BE51</strain>
    </source>
</reference>
<proteinExistence type="inferred from homology"/>
<dbReference type="Pfam" id="PF13356">
    <property type="entry name" value="Arm-DNA-bind_3"/>
    <property type="match status" value="1"/>
</dbReference>